<keyword evidence="6" id="KW-0378">Hydrolase</keyword>
<organism evidence="6 7">
    <name type="scientific">Harryflintia acetispora</name>
    <dbReference type="NCBI Taxonomy" id="1849041"/>
    <lineage>
        <taxon>Bacteria</taxon>
        <taxon>Bacillati</taxon>
        <taxon>Bacillota</taxon>
        <taxon>Clostridia</taxon>
        <taxon>Eubacteriales</taxon>
        <taxon>Oscillospiraceae</taxon>
        <taxon>Harryflintia</taxon>
    </lineage>
</organism>
<dbReference type="SFLD" id="SFLDG01129">
    <property type="entry name" value="C1.5:_HAD__Beta-PGM__Phosphata"/>
    <property type="match status" value="1"/>
</dbReference>
<dbReference type="InterPro" id="IPR036412">
    <property type="entry name" value="HAD-like_sf"/>
</dbReference>
<evidence type="ECO:0000256" key="2">
    <source>
        <dbReference type="ARBA" id="ARBA00006171"/>
    </source>
</evidence>
<dbReference type="InterPro" id="IPR023198">
    <property type="entry name" value="PGP-like_dom2"/>
</dbReference>
<evidence type="ECO:0000256" key="1">
    <source>
        <dbReference type="ARBA" id="ARBA00001946"/>
    </source>
</evidence>
<reference evidence="6 7" key="1">
    <citation type="submission" date="2019-03" db="EMBL/GenBank/DDBJ databases">
        <title>Genomic Encyclopedia of Type Strains, Phase IV (KMG-IV): sequencing the most valuable type-strain genomes for metagenomic binning, comparative biology and taxonomic classification.</title>
        <authorList>
            <person name="Goeker M."/>
        </authorList>
    </citation>
    <scope>NUCLEOTIDE SEQUENCE [LARGE SCALE GENOMIC DNA]</scope>
    <source>
        <strain evidence="6 7">DSM 100433</strain>
    </source>
</reference>
<keyword evidence="3" id="KW-0479">Metal-binding</keyword>
<evidence type="ECO:0000256" key="3">
    <source>
        <dbReference type="ARBA" id="ARBA00022723"/>
    </source>
</evidence>
<evidence type="ECO:0000313" key="7">
    <source>
        <dbReference type="Proteomes" id="UP000294682"/>
    </source>
</evidence>
<evidence type="ECO:0000256" key="5">
    <source>
        <dbReference type="ARBA" id="ARBA00023277"/>
    </source>
</evidence>
<dbReference type="Gene3D" id="3.40.50.1000">
    <property type="entry name" value="HAD superfamily/HAD-like"/>
    <property type="match status" value="1"/>
</dbReference>
<dbReference type="EMBL" id="SLUK01000001">
    <property type="protein sequence ID" value="TCL45259.1"/>
    <property type="molecule type" value="Genomic_DNA"/>
</dbReference>
<keyword evidence="5" id="KW-0119">Carbohydrate metabolism</keyword>
<dbReference type="PANTHER" id="PTHR46193:SF18">
    <property type="entry name" value="HEXITOL PHOSPHATASE B"/>
    <property type="match status" value="1"/>
</dbReference>
<dbReference type="Pfam" id="PF00702">
    <property type="entry name" value="Hydrolase"/>
    <property type="match status" value="1"/>
</dbReference>
<dbReference type="InterPro" id="IPR006439">
    <property type="entry name" value="HAD-SF_hydro_IA"/>
</dbReference>
<protein>
    <submittedName>
        <fullName evidence="6">HAD superfamily hydrolase (TIGR01509 family)</fullName>
    </submittedName>
</protein>
<comment type="caution">
    <text evidence="6">The sequence shown here is derived from an EMBL/GenBank/DDBJ whole genome shotgun (WGS) entry which is preliminary data.</text>
</comment>
<dbReference type="GO" id="GO:0016787">
    <property type="term" value="F:hydrolase activity"/>
    <property type="evidence" value="ECO:0007669"/>
    <property type="project" value="UniProtKB-KW"/>
</dbReference>
<dbReference type="SUPFAM" id="SSF56784">
    <property type="entry name" value="HAD-like"/>
    <property type="match status" value="1"/>
</dbReference>
<dbReference type="GO" id="GO:0046872">
    <property type="term" value="F:metal ion binding"/>
    <property type="evidence" value="ECO:0007669"/>
    <property type="project" value="UniProtKB-KW"/>
</dbReference>
<keyword evidence="7" id="KW-1185">Reference proteome</keyword>
<dbReference type="SFLD" id="SFLDS00003">
    <property type="entry name" value="Haloacid_Dehalogenase"/>
    <property type="match status" value="1"/>
</dbReference>
<name>A0A9X8ULA4_9FIRM</name>
<sequence>MKFDGIVFDFNGTLFWDSPKHVQAWKSFSKELRGSEFTDREMKEHVLGRVNDEIIRYLAGERLSAQEVQAFSLEKERVYRALCEQDPAHTVLAPGAARLLDFLKERGIPRNIATACEKTNIDYYREKFSLDRWFDFEKIVYDDGTRPGKPAPDIYLAAMRRLGLAPGRCVVVEDALSGIESARRAGAGLIAAIAPEERRTELAATPGVDVLLRDFDDLDRGLFISR</sequence>
<keyword evidence="4" id="KW-0460">Magnesium</keyword>
<dbReference type="Proteomes" id="UP000294682">
    <property type="component" value="Unassembled WGS sequence"/>
</dbReference>
<dbReference type="PRINTS" id="PR00413">
    <property type="entry name" value="HADHALOGNASE"/>
</dbReference>
<comment type="similarity">
    <text evidence="2">Belongs to the HAD-like hydrolase superfamily. CbbY/CbbZ/Gph/YieH family.</text>
</comment>
<accession>A0A9X8ULA4</accession>
<evidence type="ECO:0000256" key="4">
    <source>
        <dbReference type="ARBA" id="ARBA00022842"/>
    </source>
</evidence>
<gene>
    <name evidence="6" type="ORF">EDD78_101241</name>
</gene>
<proteinExistence type="inferred from homology"/>
<evidence type="ECO:0000313" key="6">
    <source>
        <dbReference type="EMBL" id="TCL45259.1"/>
    </source>
</evidence>
<dbReference type="PANTHER" id="PTHR46193">
    <property type="entry name" value="6-PHOSPHOGLUCONATE PHOSPHATASE"/>
    <property type="match status" value="1"/>
</dbReference>
<dbReference type="NCBIfam" id="TIGR01509">
    <property type="entry name" value="HAD-SF-IA-v3"/>
    <property type="match status" value="1"/>
</dbReference>
<comment type="cofactor">
    <cofactor evidence="1">
        <name>Mg(2+)</name>
        <dbReference type="ChEBI" id="CHEBI:18420"/>
    </cofactor>
</comment>
<dbReference type="CDD" id="cd07505">
    <property type="entry name" value="HAD_BPGM-like"/>
    <property type="match status" value="1"/>
</dbReference>
<dbReference type="Gene3D" id="1.10.150.240">
    <property type="entry name" value="Putative phosphatase, domain 2"/>
    <property type="match status" value="1"/>
</dbReference>
<dbReference type="AlphaFoldDB" id="A0A9X8ULA4"/>
<dbReference type="RefSeq" id="WP_132083591.1">
    <property type="nucleotide sequence ID" value="NZ_SLUK01000001.1"/>
</dbReference>
<dbReference type="InterPro" id="IPR023214">
    <property type="entry name" value="HAD_sf"/>
</dbReference>
<dbReference type="InterPro" id="IPR051600">
    <property type="entry name" value="Beta-PGM-like"/>
</dbReference>